<evidence type="ECO:0000256" key="3">
    <source>
        <dbReference type="ARBA" id="ARBA00022801"/>
    </source>
</evidence>
<protein>
    <recommendedName>
        <fullName evidence="2">N-acetylmuramoyl-L-alanine amidase</fullName>
        <ecNumber evidence="2">3.5.1.28</ecNumber>
    </recommendedName>
</protein>
<dbReference type="CDD" id="cd02696">
    <property type="entry name" value="MurNAc-LAA"/>
    <property type="match status" value="1"/>
</dbReference>
<evidence type="ECO:0000256" key="4">
    <source>
        <dbReference type="SAM" id="Coils"/>
    </source>
</evidence>
<dbReference type="CDD" id="cd00118">
    <property type="entry name" value="LysM"/>
    <property type="match status" value="3"/>
</dbReference>
<reference evidence="6 7" key="1">
    <citation type="submission" date="2018-01" db="EMBL/GenBank/DDBJ databases">
        <title>Metagenomic assembled genomes from two thermal pools in the Uzon Caldera, Kamchatka, Russia.</title>
        <authorList>
            <person name="Wilkins L."/>
            <person name="Ettinger C."/>
        </authorList>
    </citation>
    <scope>NUCLEOTIDE SEQUENCE [LARGE SCALE GENOMIC DNA]</scope>
    <source>
        <strain evidence="6">ZAV-08</strain>
    </source>
</reference>
<feature type="domain" description="LysM" evidence="5">
    <location>
        <begin position="192"/>
        <end position="235"/>
    </location>
</feature>
<dbReference type="InterPro" id="IPR011990">
    <property type="entry name" value="TPR-like_helical_dom_sf"/>
</dbReference>
<dbReference type="EC" id="3.5.1.28" evidence="2"/>
<dbReference type="PANTHER" id="PTHR30404">
    <property type="entry name" value="N-ACETYLMURAMOYL-L-ALANINE AMIDASE"/>
    <property type="match status" value="1"/>
</dbReference>
<dbReference type="FunFam" id="3.40.630.40:FF:000005">
    <property type="entry name" value="N-acetylmuramoyl-L-alanine amidase (AmiA)"/>
    <property type="match status" value="1"/>
</dbReference>
<evidence type="ECO:0000313" key="7">
    <source>
        <dbReference type="Proteomes" id="UP000235460"/>
    </source>
</evidence>
<dbReference type="Gene3D" id="2.60.40.3500">
    <property type="match status" value="1"/>
</dbReference>
<dbReference type="Gene3D" id="3.10.350.10">
    <property type="entry name" value="LysM domain"/>
    <property type="match status" value="3"/>
</dbReference>
<keyword evidence="3" id="KW-0378">Hydrolase</keyword>
<name>A0A2N7PP25_9BACT</name>
<dbReference type="InterPro" id="IPR050695">
    <property type="entry name" value="N-acetylmuramoyl_amidase_3"/>
</dbReference>
<dbReference type="GO" id="GO:0030288">
    <property type="term" value="C:outer membrane-bounded periplasmic space"/>
    <property type="evidence" value="ECO:0007669"/>
    <property type="project" value="TreeGrafter"/>
</dbReference>
<feature type="domain" description="LysM" evidence="5">
    <location>
        <begin position="123"/>
        <end position="166"/>
    </location>
</feature>
<dbReference type="SUPFAM" id="SSF53187">
    <property type="entry name" value="Zn-dependent exopeptidases"/>
    <property type="match status" value="1"/>
</dbReference>
<sequence length="800" mass="92018">MGNKKRNFRKRKKGKVMKRFFCFLLILIIGVYFWNFNPVNLLARTLNPSKNQSKQKYLYHVVKRGESLDSIAKKYGVSISELREWNKLRSNRVKVGQRLIVGVKEEAVKGKEEAKKELKESAVYHVVKKGETLDKIAQKYGISVKELKELNNLKTNKVYAGQKLIVKKEEKIETKDTKPQKISEVISKQKYLYHVVKRGESLDSIAKKYGVSISELREWNKLRSNRVKVGQRLIVGVKEEAVKGKEEAKKQSKEVSDTERIFSELEREYENLLSNPKTTRADWLKLLSEYRRLYLLYPSSQTTPKAILKTADIYLQLYKKFSNSEDLNKAIERYYFLINNYSGTSFAEEAYYKLIQIYGEEIKDKEKTAKLRAEFQAKYPRSMYLSKLEEKKKTIELKKPIKKKKEIVIKEPVKEQKGEFSKEKIALSNISLRKVLEVQPVTGEDYSRVIINVSDNFDYQANILKGNMNKPPRIYVDIYPAILDNKVPKEMEIKDALLTGVRVAQFDEKTVRVVLDLNSLTSYKIFKLREPYQLVLDLIGKEKTKKIMAKENTKKEGYINLARQFGLGIKRIVIDPGHGGEDPGAVGPSGLKEKDVVLTLAKLLAQKLKTRLGIEVILTREDDRFIPLIQRPAIANSKKADLFISLHTNASPDSKGCGIETYYLNFTTDPEAMRVAALENAASDRSLSDLQDLIKAILANTKLSESRMLAEKVQKELAKIVRRYYPDTMDRGVKYAPFLVLVGTRMPAILVETGFISNPNEEKRLRDQQYLDLVAEGIAKGIEVYIQSLKFSQIYYDKKS</sequence>
<dbReference type="Pfam" id="PF01476">
    <property type="entry name" value="LysM"/>
    <property type="match status" value="3"/>
</dbReference>
<dbReference type="GO" id="GO:0008745">
    <property type="term" value="F:N-acetylmuramoyl-L-alanine amidase activity"/>
    <property type="evidence" value="ECO:0007669"/>
    <property type="project" value="UniProtKB-EC"/>
</dbReference>
<dbReference type="Gene3D" id="3.40.630.40">
    <property type="entry name" value="Zn-dependent exopeptidases"/>
    <property type="match status" value="1"/>
</dbReference>
<dbReference type="InterPro" id="IPR021731">
    <property type="entry name" value="AMIN_dom"/>
</dbReference>
<dbReference type="AlphaFoldDB" id="A0A2N7PP25"/>
<feature type="coiled-coil region" evidence="4">
    <location>
        <begin position="248"/>
        <end position="275"/>
    </location>
</feature>
<dbReference type="Pfam" id="PF01520">
    <property type="entry name" value="Amidase_3"/>
    <property type="match status" value="1"/>
</dbReference>
<dbReference type="InterPro" id="IPR002508">
    <property type="entry name" value="MurNAc-LAA_cat"/>
</dbReference>
<dbReference type="GO" id="GO:0009253">
    <property type="term" value="P:peptidoglycan catabolic process"/>
    <property type="evidence" value="ECO:0007669"/>
    <property type="project" value="InterPro"/>
</dbReference>
<accession>A0A2N7PP25</accession>
<dbReference type="SMART" id="SM00646">
    <property type="entry name" value="Ami_3"/>
    <property type="match status" value="1"/>
</dbReference>
<proteinExistence type="predicted"/>
<gene>
    <name evidence="6" type="ORF">C0190_03080</name>
</gene>
<dbReference type="InterPro" id="IPR036779">
    <property type="entry name" value="LysM_dom_sf"/>
</dbReference>
<organism evidence="6 7">
    <name type="scientific">Thermodesulfobacterium geofontis</name>
    <dbReference type="NCBI Taxonomy" id="1295609"/>
    <lineage>
        <taxon>Bacteria</taxon>
        <taxon>Pseudomonadati</taxon>
        <taxon>Thermodesulfobacteriota</taxon>
        <taxon>Thermodesulfobacteria</taxon>
        <taxon>Thermodesulfobacteriales</taxon>
        <taxon>Thermodesulfobacteriaceae</taxon>
        <taxon>Thermodesulfobacterium</taxon>
    </lineage>
</organism>
<evidence type="ECO:0000259" key="5">
    <source>
        <dbReference type="PROSITE" id="PS51782"/>
    </source>
</evidence>
<dbReference type="PANTHER" id="PTHR30404:SF0">
    <property type="entry name" value="N-ACETYLMURAMOYL-L-ALANINE AMIDASE AMIC"/>
    <property type="match status" value="1"/>
</dbReference>
<keyword evidence="4" id="KW-0175">Coiled coil</keyword>
<evidence type="ECO:0000256" key="1">
    <source>
        <dbReference type="ARBA" id="ARBA00001561"/>
    </source>
</evidence>
<dbReference type="InterPro" id="IPR018392">
    <property type="entry name" value="LysM"/>
</dbReference>
<feature type="domain" description="LysM" evidence="5">
    <location>
        <begin position="58"/>
        <end position="101"/>
    </location>
</feature>
<dbReference type="SUPFAM" id="SSF54106">
    <property type="entry name" value="LysM domain"/>
    <property type="match status" value="3"/>
</dbReference>
<dbReference type="Proteomes" id="UP000235460">
    <property type="component" value="Unassembled WGS sequence"/>
</dbReference>
<dbReference type="Gene3D" id="1.25.40.10">
    <property type="entry name" value="Tetratricopeptide repeat domain"/>
    <property type="match status" value="1"/>
</dbReference>
<evidence type="ECO:0000256" key="2">
    <source>
        <dbReference type="ARBA" id="ARBA00011901"/>
    </source>
</evidence>
<evidence type="ECO:0000313" key="6">
    <source>
        <dbReference type="EMBL" id="PMP67540.1"/>
    </source>
</evidence>
<dbReference type="Pfam" id="PF11741">
    <property type="entry name" value="AMIN"/>
    <property type="match status" value="1"/>
</dbReference>
<comment type="caution">
    <text evidence="6">The sequence shown here is derived from an EMBL/GenBank/DDBJ whole genome shotgun (WGS) entry which is preliminary data.</text>
</comment>
<dbReference type="EMBL" id="PNIK01000046">
    <property type="protein sequence ID" value="PMP67540.1"/>
    <property type="molecule type" value="Genomic_DNA"/>
</dbReference>
<dbReference type="PROSITE" id="PS51782">
    <property type="entry name" value="LYSM"/>
    <property type="match status" value="3"/>
</dbReference>
<dbReference type="SMART" id="SM00257">
    <property type="entry name" value="LysM"/>
    <property type="match status" value="3"/>
</dbReference>
<comment type="catalytic activity">
    <reaction evidence="1">
        <text>Hydrolyzes the link between N-acetylmuramoyl residues and L-amino acid residues in certain cell-wall glycopeptides.</text>
        <dbReference type="EC" id="3.5.1.28"/>
    </reaction>
</comment>